<dbReference type="RefSeq" id="WP_235942697.1">
    <property type="nucleotide sequence ID" value="NZ_JAAVJR010000807.1"/>
</dbReference>
<feature type="non-terminal residue" evidence="2">
    <location>
        <position position="1"/>
    </location>
</feature>
<dbReference type="Proteomes" id="UP000703674">
    <property type="component" value="Unassembled WGS sequence"/>
</dbReference>
<feature type="non-terminal residue" evidence="2">
    <location>
        <position position="137"/>
    </location>
</feature>
<evidence type="ECO:0000259" key="1">
    <source>
        <dbReference type="Pfam" id="PF19313"/>
    </source>
</evidence>
<dbReference type="EMBL" id="JAAVJR010000807">
    <property type="protein sequence ID" value="NJW55100.1"/>
    <property type="molecule type" value="Genomic_DNA"/>
</dbReference>
<comment type="caution">
    <text evidence="2">The sequence shown here is derived from an EMBL/GenBank/DDBJ whole genome shotgun (WGS) entry which is preliminary data.</text>
</comment>
<dbReference type="Pfam" id="PF19313">
    <property type="entry name" value="DUF5916"/>
    <property type="match status" value="1"/>
</dbReference>
<evidence type="ECO:0000313" key="2">
    <source>
        <dbReference type="EMBL" id="NJW55100.1"/>
    </source>
</evidence>
<accession>A0ABX1D3R3</accession>
<dbReference type="InterPro" id="IPR045670">
    <property type="entry name" value="DUF5916"/>
</dbReference>
<keyword evidence="3" id="KW-1185">Reference proteome</keyword>
<reference evidence="2 3" key="1">
    <citation type="submission" date="2020-03" db="EMBL/GenBank/DDBJ databases">
        <title>Salinimicrobium sp. nov, isolated from SCS.</title>
        <authorList>
            <person name="Cao W.R."/>
        </authorList>
    </citation>
    <scope>NUCLEOTIDE SEQUENCE [LARGE SCALE GENOMIC DNA]</scope>
    <source>
        <strain evidence="3">J15B91</strain>
    </source>
</reference>
<feature type="domain" description="DUF5916" evidence="1">
    <location>
        <begin position="2"/>
        <end position="135"/>
    </location>
</feature>
<protein>
    <recommendedName>
        <fullName evidence="1">DUF5916 domain-containing protein</fullName>
    </recommendedName>
</protein>
<evidence type="ECO:0000313" key="3">
    <source>
        <dbReference type="Proteomes" id="UP000703674"/>
    </source>
</evidence>
<sequence length="137" mass="14968">LTDNEVVEEYPSTVDLINAVKISGRTAQGLGIGFFNAITEKTYATIKNSETGEKRKQLVEPLTNYNILVLDQRFGDNSSVSFINTNTTREGHFRDANAAGVYMDLTNKSSTFRYSAGAEGSWVVSEDTKFGAEVNAA</sequence>
<organism evidence="2 3">
    <name type="scientific">Salinimicrobium oceani</name>
    <dbReference type="NCBI Taxonomy" id="2722702"/>
    <lineage>
        <taxon>Bacteria</taxon>
        <taxon>Pseudomonadati</taxon>
        <taxon>Bacteroidota</taxon>
        <taxon>Flavobacteriia</taxon>
        <taxon>Flavobacteriales</taxon>
        <taxon>Flavobacteriaceae</taxon>
        <taxon>Salinimicrobium</taxon>
    </lineage>
</organism>
<name>A0ABX1D3R3_9FLAO</name>
<proteinExistence type="predicted"/>
<gene>
    <name evidence="2" type="ORF">HC175_19495</name>
</gene>